<dbReference type="AlphaFoldDB" id="A0AAP2DMB2"/>
<dbReference type="SUPFAM" id="SSF52172">
    <property type="entry name" value="CheY-like"/>
    <property type="match status" value="1"/>
</dbReference>
<evidence type="ECO:0000313" key="3">
    <source>
        <dbReference type="EMBL" id="MBT1696644.1"/>
    </source>
</evidence>
<protein>
    <submittedName>
        <fullName evidence="3">Response regulator</fullName>
    </submittedName>
</protein>
<reference evidence="3 4" key="1">
    <citation type="submission" date="2021-05" db="EMBL/GenBank/DDBJ databases">
        <title>A Polyphasic approach of four new species of the genus Ohtaekwangia: Ohtaekwangia histidinii sp. nov., Ohtaekwangia cretensis sp. nov., Ohtaekwangia indiensis sp. nov., Ohtaekwangia reichenbachii sp. nov. from diverse environment.</title>
        <authorList>
            <person name="Octaviana S."/>
        </authorList>
    </citation>
    <scope>NUCLEOTIDE SEQUENCE [LARGE SCALE GENOMIC DNA]</scope>
    <source>
        <strain evidence="3 4">PWU4</strain>
    </source>
</reference>
<feature type="modified residue" description="4-aspartylphosphate" evidence="1">
    <location>
        <position position="59"/>
    </location>
</feature>
<dbReference type="InterPro" id="IPR001789">
    <property type="entry name" value="Sig_transdc_resp-reg_receiver"/>
</dbReference>
<dbReference type="EMBL" id="JAHESF010000005">
    <property type="protein sequence ID" value="MBT1696644.1"/>
    <property type="molecule type" value="Genomic_DNA"/>
</dbReference>
<dbReference type="InterPro" id="IPR011006">
    <property type="entry name" value="CheY-like_superfamily"/>
</dbReference>
<dbReference type="Gene3D" id="3.40.50.2300">
    <property type="match status" value="1"/>
</dbReference>
<comment type="caution">
    <text evidence="3">The sequence shown here is derived from an EMBL/GenBank/DDBJ whole genome shotgun (WGS) entry which is preliminary data.</text>
</comment>
<keyword evidence="4" id="KW-1185">Reference proteome</keyword>
<feature type="domain" description="Response regulatory" evidence="2">
    <location>
        <begin position="6"/>
        <end position="126"/>
    </location>
</feature>
<dbReference type="Pfam" id="PF00072">
    <property type="entry name" value="Response_reg"/>
    <property type="match status" value="1"/>
</dbReference>
<gene>
    <name evidence="3" type="ORF">KK083_07155</name>
</gene>
<evidence type="ECO:0000313" key="4">
    <source>
        <dbReference type="Proteomes" id="UP001319200"/>
    </source>
</evidence>
<dbReference type="PROSITE" id="PS50110">
    <property type="entry name" value="RESPONSE_REGULATORY"/>
    <property type="match status" value="1"/>
</dbReference>
<accession>A0AAP2DMB2</accession>
<keyword evidence="1" id="KW-0597">Phosphoprotein</keyword>
<proteinExistence type="predicted"/>
<dbReference type="SMART" id="SM00448">
    <property type="entry name" value="REC"/>
    <property type="match status" value="1"/>
</dbReference>
<dbReference type="GO" id="GO:0000160">
    <property type="term" value="P:phosphorelay signal transduction system"/>
    <property type="evidence" value="ECO:0007669"/>
    <property type="project" value="InterPro"/>
</dbReference>
<dbReference type="InterPro" id="IPR052893">
    <property type="entry name" value="TCS_response_regulator"/>
</dbReference>
<name>A0AAP2DMB2_9BACT</name>
<evidence type="ECO:0000259" key="2">
    <source>
        <dbReference type="PROSITE" id="PS50110"/>
    </source>
</evidence>
<dbReference type="Proteomes" id="UP001319200">
    <property type="component" value="Unassembled WGS sequence"/>
</dbReference>
<sequence>MSAQRPLVLVDDDKEDQELLLLVLRELGFDHEIKLFNTAEAALNFLYESGDRPFMIVSDINMPRMDGITFKKKIESCKILQPRHIPFVFLSTSAKFVAQTGGLNIQGYFQKGNSWQELRETVEVILRYWQRTQHTASN</sequence>
<evidence type="ECO:0000256" key="1">
    <source>
        <dbReference type="PROSITE-ProRule" id="PRU00169"/>
    </source>
</evidence>
<dbReference type="RefSeq" id="WP_254161954.1">
    <property type="nucleotide sequence ID" value="NZ_JAHESF010000005.1"/>
</dbReference>
<organism evidence="3 4">
    <name type="scientific">Chryseosolibacter histidini</name>
    <dbReference type="NCBI Taxonomy" id="2782349"/>
    <lineage>
        <taxon>Bacteria</taxon>
        <taxon>Pseudomonadati</taxon>
        <taxon>Bacteroidota</taxon>
        <taxon>Cytophagia</taxon>
        <taxon>Cytophagales</taxon>
        <taxon>Chryseotaleaceae</taxon>
        <taxon>Chryseosolibacter</taxon>
    </lineage>
</organism>
<dbReference type="PANTHER" id="PTHR44520">
    <property type="entry name" value="RESPONSE REGULATOR RCP1-RELATED"/>
    <property type="match status" value="1"/>
</dbReference>